<proteinExistence type="predicted"/>
<evidence type="ECO:0000256" key="1">
    <source>
        <dbReference type="SAM" id="MobiDB-lite"/>
    </source>
</evidence>
<dbReference type="Proteomes" id="UP000321058">
    <property type="component" value="Unassembled WGS sequence"/>
</dbReference>
<sequence>MFTMKGGLPKGSTRRKLSVLWPTICRGKRPLIRGGKRKQPLIRGGNGERPLRTNR</sequence>
<evidence type="ECO:0000313" key="3">
    <source>
        <dbReference type="Proteomes" id="UP000321058"/>
    </source>
</evidence>
<accession>A0A512NL28</accession>
<gene>
    <name evidence="2" type="ORF">RSO01_68120</name>
</gene>
<feature type="region of interest" description="Disordered" evidence="1">
    <location>
        <begin position="30"/>
        <end position="55"/>
    </location>
</feature>
<dbReference type="AlphaFoldDB" id="A0A512NL28"/>
<organism evidence="2 3">
    <name type="scientific">Reyranella soli</name>
    <dbReference type="NCBI Taxonomy" id="1230389"/>
    <lineage>
        <taxon>Bacteria</taxon>
        <taxon>Pseudomonadati</taxon>
        <taxon>Pseudomonadota</taxon>
        <taxon>Alphaproteobacteria</taxon>
        <taxon>Hyphomicrobiales</taxon>
        <taxon>Reyranellaceae</taxon>
        <taxon>Reyranella</taxon>
    </lineage>
</organism>
<protein>
    <submittedName>
        <fullName evidence="2">Uncharacterized protein</fullName>
    </submittedName>
</protein>
<keyword evidence="3" id="KW-1185">Reference proteome</keyword>
<name>A0A512NL28_9HYPH</name>
<dbReference type="EMBL" id="BKAJ01000136">
    <property type="protein sequence ID" value="GEP59646.1"/>
    <property type="molecule type" value="Genomic_DNA"/>
</dbReference>
<evidence type="ECO:0000313" key="2">
    <source>
        <dbReference type="EMBL" id="GEP59646.1"/>
    </source>
</evidence>
<feature type="compositionally biased region" description="Basic residues" evidence="1">
    <location>
        <begin position="30"/>
        <end position="40"/>
    </location>
</feature>
<comment type="caution">
    <text evidence="2">The sequence shown here is derived from an EMBL/GenBank/DDBJ whole genome shotgun (WGS) entry which is preliminary data.</text>
</comment>
<reference evidence="2 3" key="1">
    <citation type="submission" date="2019-07" db="EMBL/GenBank/DDBJ databases">
        <title>Whole genome shotgun sequence of Reyranella soli NBRC 108950.</title>
        <authorList>
            <person name="Hosoyama A."/>
            <person name="Uohara A."/>
            <person name="Ohji S."/>
            <person name="Ichikawa N."/>
        </authorList>
    </citation>
    <scope>NUCLEOTIDE SEQUENCE [LARGE SCALE GENOMIC DNA]</scope>
    <source>
        <strain evidence="2 3">NBRC 108950</strain>
    </source>
</reference>